<feature type="region of interest" description="Disordered" evidence="2">
    <location>
        <begin position="492"/>
        <end position="511"/>
    </location>
</feature>
<dbReference type="AlphaFoldDB" id="A0A1C6XUQ4"/>
<organism evidence="3 4">
    <name type="scientific">Plasmodium chabaudi adami</name>
    <dbReference type="NCBI Taxonomy" id="5826"/>
    <lineage>
        <taxon>Eukaryota</taxon>
        <taxon>Sar</taxon>
        <taxon>Alveolata</taxon>
        <taxon>Apicomplexa</taxon>
        <taxon>Aconoidasida</taxon>
        <taxon>Haemosporida</taxon>
        <taxon>Plasmodiidae</taxon>
        <taxon>Plasmodium</taxon>
        <taxon>Plasmodium (Vinckeia)</taxon>
    </lineage>
</organism>
<feature type="compositionally biased region" description="Polar residues" evidence="2">
    <location>
        <begin position="684"/>
        <end position="695"/>
    </location>
</feature>
<feature type="compositionally biased region" description="Polar residues" evidence="2">
    <location>
        <begin position="716"/>
        <end position="731"/>
    </location>
</feature>
<evidence type="ECO:0000313" key="3">
    <source>
        <dbReference type="EMBL" id="SCM09630.1"/>
    </source>
</evidence>
<protein>
    <submittedName>
        <fullName evidence="3">Uncharacterized protein</fullName>
    </submittedName>
</protein>
<gene>
    <name evidence="3" type="ORF">PCHDS_000368400</name>
</gene>
<evidence type="ECO:0000313" key="4">
    <source>
        <dbReference type="Proteomes" id="UP000507536"/>
    </source>
</evidence>
<proteinExistence type="predicted"/>
<dbReference type="EMBL" id="LT608193">
    <property type="protein sequence ID" value="SCM09630.1"/>
    <property type="molecule type" value="Genomic_DNA"/>
</dbReference>
<name>A0A1C6XUQ4_PLACE</name>
<feature type="region of interest" description="Disordered" evidence="2">
    <location>
        <begin position="684"/>
        <end position="703"/>
    </location>
</feature>
<feature type="compositionally biased region" description="Basic and acidic residues" evidence="2">
    <location>
        <begin position="754"/>
        <end position="789"/>
    </location>
</feature>
<sequence>MFFKKILRNANENENDNATNTNDNVEKDISDTINEKDSNLNVTECKENVENSHVNNFNNQNNSNDNLPNGNNICSTNENIINNKTDNEPNEINNINENININPDKNNDKEINNCSEGQNVLNNVVNPAPKKRGRKKRGEVVPNTNDLNLQLTKRVSVKNSKYHSFIEQEVGKKRRGRKSNIHYENDIKTNESMFFNSNMNHYESMQNIDNGHSMLNLNADVNNINNNDPNNMNNYYMYDRPPYYYCDIMGKDGMIPPPESGLSDYQNVYANEFINNNLYNGMQTDNINYNYYLMDNNKQENPMFFHENMVPNEVMNTNNPPNANPVVEVKRRGRKKKIRNENIMNNNNFVNNTNFGVPMKLDDNLNNGNPLNGQVNPLPIVEKKKRGRKKKNVNNTLNSVTGLNIKQNGMEYKNEGIIDTSTNPMDGLQINNMGIGDLKNESTEALPYSSNYNNNSSVLVDYNSQSNGLNFQRENNDNVYNQNDNNFLKKRKYTKRKHKDRSIDGNKHPRNKMSKYVSFYNNSVNDKNYTIHNASNISRTIEKNMYANNKIKEFKINNNKPFVNEPYQIKEEFMNNVNSINTVFNFNEEFINFLKKVNNFDDIDYNSMLSFLGNVQIKLTKSLKEEYSTENFNIHNVDHTIYAMKKIVDILNNNNEILSKLNQLEYKIYCDYYITKKQNSLQELHNNTDSNGNKQSESEHKDDNYKTVIKDENDSQDNPESVKNKLGNSQLNEEEENQTNGCLEHNKANTNDLKVNDDSGKICENDKEGTYQETNNVKDDAHNNKKEEPSNEYNINKLYFNKNVDFICNQLNEFIKNTLKNENIFYSLYSDGRYHNTSEKSLYKNYVSTKLYKHNNIIDRSKIGRREKIILNKLYKNGEICEDIINRTSKYVDENEPMEEKDQLLLDRYTELFRKMNNINKGHSNSYNQINKPYNNGLQIDQHRLINKDDNMNFHKNHECNYVCPNCVSDISNDNLMMSKNEVMGKTDMFCMSPNNSTNINNSSHTDIINYSTGNSIVEHNKDMESDEMGTYCNMHDNGVNNINEQYKKSNNDHNNDNKNNDNLFECFEGTINQESMDEMSKVNNAETTITCDDLEYKNNPLDKKINEKTNIFDNNTTKENNENQCLLNNGMGNTMSVNDNNESCNLTHICNTNSENICDSNSCCNNNMNNLNMEQYYYKKNLQSLLTETLNFRDDKLMQMKENKSQKEMLNCLKMVSKIKQKFFDECTQMINNQIFTLEKNFRIPDCSLSMPSNELCYNTNS</sequence>
<accession>A0A1C6XUQ4</accession>
<reference evidence="3 4" key="1">
    <citation type="submission" date="2016-08" db="EMBL/GenBank/DDBJ databases">
        <authorList>
            <consortium name="Pathogen Informatics"/>
        </authorList>
    </citation>
    <scope>NUCLEOTIDE SEQUENCE [LARGE SCALE GENOMIC DNA]</scope>
    <source>
        <strain evidence="3 4">DS</strain>
    </source>
</reference>
<feature type="coiled-coil region" evidence="1">
    <location>
        <begin position="8"/>
        <end position="35"/>
    </location>
</feature>
<evidence type="ECO:0000256" key="1">
    <source>
        <dbReference type="SAM" id="Coils"/>
    </source>
</evidence>
<feature type="region of interest" description="Disordered" evidence="2">
    <location>
        <begin position="710"/>
        <end position="789"/>
    </location>
</feature>
<dbReference type="Proteomes" id="UP000507536">
    <property type="component" value="Chromosome 13"/>
</dbReference>
<evidence type="ECO:0000256" key="2">
    <source>
        <dbReference type="SAM" id="MobiDB-lite"/>
    </source>
</evidence>
<keyword evidence="1" id="KW-0175">Coiled coil</keyword>